<sequence>MADSVNKIAVLGRDNFDTWRIQIEAVLAKSDLWEYVDGSIVKPTQPEEEIRRWERQDRKA</sequence>
<protein>
    <recommendedName>
        <fullName evidence="1">DUF4219 domain-containing protein</fullName>
    </recommendedName>
</protein>
<accession>A0A6H5HJ72</accession>
<gene>
    <name evidence="2" type="ORF">NTEN_LOCUS18646</name>
</gene>
<dbReference type="EMBL" id="CADCXU010027390">
    <property type="protein sequence ID" value="CAB0014172.1"/>
    <property type="molecule type" value="Genomic_DNA"/>
</dbReference>
<reference evidence="2 3" key="1">
    <citation type="submission" date="2020-02" db="EMBL/GenBank/DDBJ databases">
        <authorList>
            <person name="Ferguson B K."/>
        </authorList>
    </citation>
    <scope>NUCLEOTIDE SEQUENCE [LARGE SCALE GENOMIC DNA]</scope>
</reference>
<proteinExistence type="predicted"/>
<evidence type="ECO:0000313" key="3">
    <source>
        <dbReference type="Proteomes" id="UP000479000"/>
    </source>
</evidence>
<name>A0A6H5HJ72_9HEMI</name>
<organism evidence="2 3">
    <name type="scientific">Nesidiocoris tenuis</name>
    <dbReference type="NCBI Taxonomy" id="355587"/>
    <lineage>
        <taxon>Eukaryota</taxon>
        <taxon>Metazoa</taxon>
        <taxon>Ecdysozoa</taxon>
        <taxon>Arthropoda</taxon>
        <taxon>Hexapoda</taxon>
        <taxon>Insecta</taxon>
        <taxon>Pterygota</taxon>
        <taxon>Neoptera</taxon>
        <taxon>Paraneoptera</taxon>
        <taxon>Hemiptera</taxon>
        <taxon>Heteroptera</taxon>
        <taxon>Panheteroptera</taxon>
        <taxon>Cimicomorpha</taxon>
        <taxon>Miridae</taxon>
        <taxon>Dicyphina</taxon>
        <taxon>Nesidiocoris</taxon>
    </lineage>
</organism>
<feature type="domain" description="DUF4219" evidence="1">
    <location>
        <begin position="11"/>
        <end position="36"/>
    </location>
</feature>
<dbReference type="InterPro" id="IPR025314">
    <property type="entry name" value="DUF4219"/>
</dbReference>
<dbReference type="AlphaFoldDB" id="A0A6H5HJ72"/>
<evidence type="ECO:0000259" key="1">
    <source>
        <dbReference type="Pfam" id="PF13961"/>
    </source>
</evidence>
<evidence type="ECO:0000313" key="2">
    <source>
        <dbReference type="EMBL" id="CAB0014172.1"/>
    </source>
</evidence>
<keyword evidence="3" id="KW-1185">Reference proteome</keyword>
<dbReference type="Proteomes" id="UP000479000">
    <property type="component" value="Unassembled WGS sequence"/>
</dbReference>
<dbReference type="Pfam" id="PF13961">
    <property type="entry name" value="DUF4219"/>
    <property type="match status" value="1"/>
</dbReference>
<dbReference type="OrthoDB" id="6754012at2759"/>
<feature type="non-terminal residue" evidence="2">
    <location>
        <position position="60"/>
    </location>
</feature>